<evidence type="ECO:0000256" key="1">
    <source>
        <dbReference type="SAM" id="MobiDB-lite"/>
    </source>
</evidence>
<sequence>MNLRLLTLAVAVGLAALARADDTVVSDDTGLFGDDDIAFADDAPAFAEADADAVDPADGRPQVSQEIFMEMLSQISPSCREAVEANPTDPSQVSDECKAEIQTTLAKLMHNPNDPVTPEIFAQMMEKLPAECRAEIEANPTDASKLSDDCKRKIQKTLSKLLPKEAAAAKKAARAAEEKPKKRSKKSKKSKDGADNTTPLLIVLGFVTTAFAGIAAYSYTLYQKQAPVVKGPPKKLSKKKLEKTLRKERAAAAM</sequence>
<dbReference type="EMBL" id="JNBR01000466">
    <property type="protein sequence ID" value="OQR92333.1"/>
    <property type="molecule type" value="Genomic_DNA"/>
</dbReference>
<keyword evidence="5" id="KW-1185">Reference proteome</keyword>
<comment type="caution">
    <text evidence="4">The sequence shown here is derived from an EMBL/GenBank/DDBJ whole genome shotgun (WGS) entry which is preliminary data.</text>
</comment>
<dbReference type="OrthoDB" id="76194at2759"/>
<dbReference type="AlphaFoldDB" id="A0A1V9Z2U5"/>
<feature type="region of interest" description="Disordered" evidence="1">
    <location>
        <begin position="167"/>
        <end position="194"/>
    </location>
</feature>
<keyword evidence="2" id="KW-1133">Transmembrane helix</keyword>
<feature type="compositionally biased region" description="Basic residues" evidence="1">
    <location>
        <begin position="232"/>
        <end position="241"/>
    </location>
</feature>
<organism evidence="4 5">
    <name type="scientific">Achlya hypogyna</name>
    <name type="common">Oomycete</name>
    <name type="synonym">Protoachlya hypogyna</name>
    <dbReference type="NCBI Taxonomy" id="1202772"/>
    <lineage>
        <taxon>Eukaryota</taxon>
        <taxon>Sar</taxon>
        <taxon>Stramenopiles</taxon>
        <taxon>Oomycota</taxon>
        <taxon>Saprolegniomycetes</taxon>
        <taxon>Saprolegniales</taxon>
        <taxon>Achlyaceae</taxon>
        <taxon>Achlya</taxon>
    </lineage>
</organism>
<proteinExistence type="predicted"/>
<feature type="region of interest" description="Disordered" evidence="1">
    <location>
        <begin position="230"/>
        <end position="254"/>
    </location>
</feature>
<evidence type="ECO:0008006" key="6">
    <source>
        <dbReference type="Google" id="ProtNLM"/>
    </source>
</evidence>
<feature type="transmembrane region" description="Helical" evidence="2">
    <location>
        <begin position="200"/>
        <end position="222"/>
    </location>
</feature>
<evidence type="ECO:0000313" key="5">
    <source>
        <dbReference type="Proteomes" id="UP000243579"/>
    </source>
</evidence>
<accession>A0A1V9Z2U5</accession>
<feature type="chain" id="PRO_5013184401" description="Secreted protein" evidence="3">
    <location>
        <begin position="21"/>
        <end position="254"/>
    </location>
</feature>
<evidence type="ECO:0000256" key="2">
    <source>
        <dbReference type="SAM" id="Phobius"/>
    </source>
</evidence>
<feature type="compositionally biased region" description="Basic and acidic residues" evidence="1">
    <location>
        <begin position="242"/>
        <end position="254"/>
    </location>
</feature>
<evidence type="ECO:0000313" key="4">
    <source>
        <dbReference type="EMBL" id="OQR92333.1"/>
    </source>
</evidence>
<keyword evidence="3" id="KW-0732">Signal</keyword>
<dbReference type="Proteomes" id="UP000243579">
    <property type="component" value="Unassembled WGS sequence"/>
</dbReference>
<keyword evidence="2" id="KW-0472">Membrane</keyword>
<gene>
    <name evidence="4" type="ORF">ACHHYP_20145</name>
</gene>
<name>A0A1V9Z2U5_ACHHY</name>
<evidence type="ECO:0000256" key="3">
    <source>
        <dbReference type="SAM" id="SignalP"/>
    </source>
</evidence>
<feature type="signal peptide" evidence="3">
    <location>
        <begin position="1"/>
        <end position="20"/>
    </location>
</feature>
<keyword evidence="2" id="KW-0812">Transmembrane</keyword>
<protein>
    <recommendedName>
        <fullName evidence="6">Secreted protein</fullName>
    </recommendedName>
</protein>
<reference evidence="4 5" key="1">
    <citation type="journal article" date="2014" name="Genome Biol. Evol.">
        <title>The secreted proteins of Achlya hypogyna and Thraustotheca clavata identify the ancestral oomycete secretome and reveal gene acquisitions by horizontal gene transfer.</title>
        <authorList>
            <person name="Misner I."/>
            <person name="Blouin N."/>
            <person name="Leonard G."/>
            <person name="Richards T.A."/>
            <person name="Lane C.E."/>
        </authorList>
    </citation>
    <scope>NUCLEOTIDE SEQUENCE [LARGE SCALE GENOMIC DNA]</scope>
    <source>
        <strain evidence="4 5">ATCC 48635</strain>
    </source>
</reference>